<proteinExistence type="predicted"/>
<protein>
    <submittedName>
        <fullName evidence="2">Uncharacterized protein</fullName>
    </submittedName>
</protein>
<accession>A0A939EH77</accession>
<feature type="region of interest" description="Disordered" evidence="1">
    <location>
        <begin position="51"/>
        <end position="74"/>
    </location>
</feature>
<name>A0A939EH77_9HYPH</name>
<evidence type="ECO:0000256" key="1">
    <source>
        <dbReference type="SAM" id="MobiDB-lite"/>
    </source>
</evidence>
<comment type="caution">
    <text evidence="2">The sequence shown here is derived from an EMBL/GenBank/DDBJ whole genome shotgun (WGS) entry which is preliminary data.</text>
</comment>
<dbReference type="EMBL" id="JAEKJZ010000006">
    <property type="protein sequence ID" value="MBN9673141.1"/>
    <property type="molecule type" value="Genomic_DNA"/>
</dbReference>
<evidence type="ECO:0000313" key="3">
    <source>
        <dbReference type="Proteomes" id="UP000664096"/>
    </source>
</evidence>
<dbReference type="AlphaFoldDB" id="A0A939EH77"/>
<gene>
    <name evidence="2" type="ORF">JF539_22480</name>
</gene>
<organism evidence="2 3">
    <name type="scientific">Roseibium aggregatum</name>
    <dbReference type="NCBI Taxonomy" id="187304"/>
    <lineage>
        <taxon>Bacteria</taxon>
        <taxon>Pseudomonadati</taxon>
        <taxon>Pseudomonadota</taxon>
        <taxon>Alphaproteobacteria</taxon>
        <taxon>Hyphomicrobiales</taxon>
        <taxon>Stappiaceae</taxon>
        <taxon>Roseibium</taxon>
    </lineage>
</organism>
<dbReference type="RefSeq" id="WP_207142997.1">
    <property type="nucleotide sequence ID" value="NZ_JAEKJZ010000006.1"/>
</dbReference>
<dbReference type="Proteomes" id="UP000664096">
    <property type="component" value="Unassembled WGS sequence"/>
</dbReference>
<reference evidence="2" key="1">
    <citation type="submission" date="2020-12" db="EMBL/GenBank/DDBJ databases">
        <title>Oil enriched cultivation method for isolating marine PHA-producing bacteria.</title>
        <authorList>
            <person name="Zheng W."/>
            <person name="Yu S."/>
            <person name="Huang Y."/>
        </authorList>
    </citation>
    <scope>NUCLEOTIDE SEQUENCE</scope>
    <source>
        <strain evidence="2">SY-2-12</strain>
    </source>
</reference>
<evidence type="ECO:0000313" key="2">
    <source>
        <dbReference type="EMBL" id="MBN9673141.1"/>
    </source>
</evidence>
<sequence length="74" mass="8449">MAHSLFEPAPPPLSEKLWRRFKEFSISRPVHALPDRKSVVPTDPDLLRQANGLDARGQQRLLETVFQDSPVRSD</sequence>